<dbReference type="Gene3D" id="3.40.50.300">
    <property type="entry name" value="P-loop containing nucleotide triphosphate hydrolases"/>
    <property type="match status" value="1"/>
</dbReference>
<dbReference type="RefSeq" id="WP_128487655.1">
    <property type="nucleotide sequence ID" value="NZ_JBHLXB010000051.1"/>
</dbReference>
<accession>A0A444MCU9</accession>
<evidence type="ECO:0000256" key="1">
    <source>
        <dbReference type="SAM" id="MobiDB-lite"/>
    </source>
</evidence>
<dbReference type="AlphaFoldDB" id="A0A444MCU9"/>
<evidence type="ECO:0000313" key="2">
    <source>
        <dbReference type="EMBL" id="RWY42167.1"/>
    </source>
</evidence>
<dbReference type="OrthoDB" id="9783370at2"/>
<keyword evidence="3" id="KW-1185">Reference proteome</keyword>
<dbReference type="InterPro" id="IPR027417">
    <property type="entry name" value="P-loop_NTPase"/>
</dbReference>
<gene>
    <name evidence="2" type="ORF">EP867_07230</name>
</gene>
<protein>
    <submittedName>
        <fullName evidence="2">ATPase</fullName>
    </submittedName>
</protein>
<sequence>MNISLPTRNGVEPPPGPRRMEDLGISPVMMRDILLKTMFRTNLSLPSDIARAICLPLQLAQELLDLARGQKLVEAVGSLIGQGGNEVAFQLTDGGRARALDALAQSEYYGAIPVPLEAYKAQVKRQSIRDIRLSREDLQSAMGHLILPPDLLSNLGPAVTSGRSVLLYGPPGNGKSAISNGIRDAMRDKIYVPRAVEYGGQVITVYDPIVHSSAEESKDDPNSLRRSSNRFDNRYVLCERPTVITGGELSLDMLDLAYNPVSRTYQASLQMKATGGIFIIDDLGRQAEPPQKIVNRWIVPLEEARDILTLQSGEKFTVPFDTLVIFSTNFHPNEIFDGAALRRIFFKIKIDGPGQENFLKIFAMMARKKGMALDESALLHLLKVKYPTINNVFANYQPVYLIDQMIAVCEFEGLPRQMTPELIDRAWSNMFVKDEVILK</sequence>
<feature type="region of interest" description="Disordered" evidence="1">
    <location>
        <begin position="1"/>
        <end position="23"/>
    </location>
</feature>
<dbReference type="Proteomes" id="UP000287168">
    <property type="component" value="Unassembled WGS sequence"/>
</dbReference>
<evidence type="ECO:0000313" key="3">
    <source>
        <dbReference type="Proteomes" id="UP000287168"/>
    </source>
</evidence>
<name>A0A444MCU9_9RHOB</name>
<dbReference type="EMBL" id="SBLC01000008">
    <property type="protein sequence ID" value="RWY42167.1"/>
    <property type="molecule type" value="Genomic_DNA"/>
</dbReference>
<proteinExistence type="predicted"/>
<reference evidence="2 3" key="1">
    <citation type="journal article" date="2015" name="Int. J. Syst. Evol. Microbiol.">
        <title>Gemmobacter intermedius sp. nov., isolated from a white stork (Ciconia ciconia).</title>
        <authorList>
            <person name="Kampfer P."/>
            <person name="Jerzak L."/>
            <person name="Wilharm G."/>
            <person name="Golke J."/>
            <person name="Busse H.J."/>
            <person name="Glaeser S.P."/>
        </authorList>
    </citation>
    <scope>NUCLEOTIDE SEQUENCE [LARGE SCALE GENOMIC DNA]</scope>
    <source>
        <strain evidence="2 3">119/4</strain>
    </source>
</reference>
<organism evidence="2 3">
    <name type="scientific">Falsigemmobacter intermedius</name>
    <dbReference type="NCBI Taxonomy" id="1553448"/>
    <lineage>
        <taxon>Bacteria</taxon>
        <taxon>Pseudomonadati</taxon>
        <taxon>Pseudomonadota</taxon>
        <taxon>Alphaproteobacteria</taxon>
        <taxon>Rhodobacterales</taxon>
        <taxon>Paracoccaceae</taxon>
        <taxon>Falsigemmobacter</taxon>
    </lineage>
</organism>
<comment type="caution">
    <text evidence="2">The sequence shown here is derived from an EMBL/GenBank/DDBJ whole genome shotgun (WGS) entry which is preliminary data.</text>
</comment>
<dbReference type="SUPFAM" id="SSF52540">
    <property type="entry name" value="P-loop containing nucleoside triphosphate hydrolases"/>
    <property type="match status" value="1"/>
</dbReference>